<feature type="transmembrane region" description="Helical" evidence="11">
    <location>
        <begin position="182"/>
        <end position="202"/>
    </location>
</feature>
<evidence type="ECO:0000256" key="3">
    <source>
        <dbReference type="ARBA" id="ARBA00022692"/>
    </source>
</evidence>
<dbReference type="PROSITE" id="PS00237">
    <property type="entry name" value="G_PROTEIN_RECEP_F1_1"/>
    <property type="match status" value="1"/>
</dbReference>
<keyword evidence="3 9" id="KW-0812">Transmembrane</keyword>
<proteinExistence type="inferred from homology"/>
<evidence type="ECO:0000256" key="10">
    <source>
        <dbReference type="SAM" id="MobiDB-lite"/>
    </source>
</evidence>
<dbReference type="SUPFAM" id="SSF81321">
    <property type="entry name" value="Family A G protein-coupled receptor-like"/>
    <property type="match status" value="1"/>
</dbReference>
<feature type="compositionally biased region" description="Basic and acidic residues" evidence="10">
    <location>
        <begin position="486"/>
        <end position="495"/>
    </location>
</feature>
<protein>
    <submittedName>
        <fullName evidence="14">Muscarinic acetylcholine receptor DM1-like</fullName>
    </submittedName>
</protein>
<dbReference type="InterPro" id="IPR017452">
    <property type="entry name" value="GPCR_Rhodpsn_7TM"/>
</dbReference>
<evidence type="ECO:0000256" key="4">
    <source>
        <dbReference type="ARBA" id="ARBA00022989"/>
    </source>
</evidence>
<dbReference type="RefSeq" id="XP_014670333.1">
    <property type="nucleotide sequence ID" value="XM_014814847.1"/>
</dbReference>
<evidence type="ECO:0000256" key="2">
    <source>
        <dbReference type="ARBA" id="ARBA00022475"/>
    </source>
</evidence>
<evidence type="ECO:0000256" key="9">
    <source>
        <dbReference type="RuleBase" id="RU000688"/>
    </source>
</evidence>
<evidence type="ECO:0000256" key="1">
    <source>
        <dbReference type="ARBA" id="ARBA00004651"/>
    </source>
</evidence>
<dbReference type="PRINTS" id="PR00237">
    <property type="entry name" value="GPCRRHODOPSN"/>
</dbReference>
<keyword evidence="6 11" id="KW-0472">Membrane</keyword>
<accession>A0ABM1EDR2</accession>
<dbReference type="Pfam" id="PF00001">
    <property type="entry name" value="7tm_1"/>
    <property type="match status" value="2"/>
</dbReference>
<dbReference type="Gene3D" id="1.20.1070.10">
    <property type="entry name" value="Rhodopsin 7-helix transmembrane proteins"/>
    <property type="match status" value="2"/>
</dbReference>
<feature type="compositionally biased region" description="Basic and acidic residues" evidence="10">
    <location>
        <begin position="289"/>
        <end position="305"/>
    </location>
</feature>
<comment type="subcellular location">
    <subcellularLocation>
        <location evidence="1">Cell membrane</location>
        <topology evidence="1">Multi-pass membrane protein</topology>
    </subcellularLocation>
</comment>
<feature type="transmembrane region" description="Helical" evidence="11">
    <location>
        <begin position="60"/>
        <end position="90"/>
    </location>
</feature>
<keyword evidence="2" id="KW-1003">Cell membrane</keyword>
<evidence type="ECO:0000256" key="5">
    <source>
        <dbReference type="ARBA" id="ARBA00023040"/>
    </source>
</evidence>
<feature type="region of interest" description="Disordered" evidence="10">
    <location>
        <begin position="275"/>
        <end position="335"/>
    </location>
</feature>
<evidence type="ECO:0000313" key="13">
    <source>
        <dbReference type="Proteomes" id="UP000695022"/>
    </source>
</evidence>
<keyword evidence="5 9" id="KW-0297">G-protein coupled receptor</keyword>
<reference evidence="14" key="1">
    <citation type="submission" date="2025-08" db="UniProtKB">
        <authorList>
            <consortium name="RefSeq"/>
        </authorList>
    </citation>
    <scope>IDENTIFICATION</scope>
</reference>
<keyword evidence="8 9" id="KW-0807">Transducer</keyword>
<feature type="transmembrane region" description="Helical" evidence="11">
    <location>
        <begin position="140"/>
        <end position="161"/>
    </location>
</feature>
<feature type="compositionally biased region" description="Basic and acidic residues" evidence="10">
    <location>
        <begin position="502"/>
        <end position="511"/>
    </location>
</feature>
<dbReference type="InterPro" id="IPR000995">
    <property type="entry name" value="Musac_Ach_rcpt"/>
</dbReference>
<dbReference type="PANTHER" id="PTHR24247:SF265">
    <property type="entry name" value="MUSCARINIC ACETYLCHOLINE RECEPTOR DM1"/>
    <property type="match status" value="1"/>
</dbReference>
<feature type="transmembrane region" description="Helical" evidence="11">
    <location>
        <begin position="222"/>
        <end position="250"/>
    </location>
</feature>
<dbReference type="GeneID" id="106811280"/>
<dbReference type="InterPro" id="IPR000276">
    <property type="entry name" value="GPCR_Rhodpsn"/>
</dbReference>
<evidence type="ECO:0000256" key="11">
    <source>
        <dbReference type="SAM" id="Phobius"/>
    </source>
</evidence>
<dbReference type="PANTHER" id="PTHR24247">
    <property type="entry name" value="5-HYDROXYTRYPTAMINE RECEPTOR"/>
    <property type="match status" value="1"/>
</dbReference>
<keyword evidence="4 11" id="KW-1133">Transmembrane helix</keyword>
<sequence length="700" mass="77093">MNLVTVDPSTFPPAAVTAAAEWNGSSSIINAYFGNLSSTDASANVTDITDTDDDASRSKFGLAVLILFSFGAGILSVMTAIGNLMVMISFRMDKQLQTVSNYFLLSLAVADVSIGFISMPLFTMYILMGYWSLGPIVCDTWLAMDYLMSNASVLNLMIISFDRYFSVSRPLTYRARRTPKRASLMIACAWIISLMLWPPWIFAWPHIEGERTVPDDDCYIQFLYTSPTITVGTAAAAFYVPVTVITILYWRIWLETEKRKNDLAGLQAVRNSNCASASHKGSKKSQLSDAEHDSRVSVKRSRSDSESAVDELTTGDAEHGTAAHSGSGGGGHSHGKRTLLDRLNCCRKIIDHDNDYLDEETSSDTPGSPIGSINMHISDHSTVSTPLRPATMQAIISQAKAAKYREKEKHPRANCLIPLMHMEKRQNGSRDATCVPTATATPTAMALRGADTDTDSSESVFTILIKLPGDGAADGAEKPTITMYSDRLDDDKRDDDHDDDNDACRDKRRPTIADNPVPSAVVADHEDHIVLVAADNATRLTASLPVDRVAAEQTPPPSYDVALRAAAVQAKFGAKLAVKAKSQRNRRVRKNKEKKQDQKAAKTLTAILLAFIITWTPYNIFVLVKTFCEGDRCIPDPVWNFSYYLCYINSTVNPLCYALCNVNFRRTFIRILTCKWGTRKRPQAAASINNRAAFLKKANS</sequence>
<keyword evidence="7 9" id="KW-0675">Receptor</keyword>
<evidence type="ECO:0000259" key="12">
    <source>
        <dbReference type="PROSITE" id="PS50262"/>
    </source>
</evidence>
<feature type="transmembrane region" description="Helical" evidence="11">
    <location>
        <begin position="102"/>
        <end position="128"/>
    </location>
</feature>
<keyword evidence="13" id="KW-1185">Reference proteome</keyword>
<organism evidence="13 14">
    <name type="scientific">Priapulus caudatus</name>
    <name type="common">Priapulid worm</name>
    <dbReference type="NCBI Taxonomy" id="37621"/>
    <lineage>
        <taxon>Eukaryota</taxon>
        <taxon>Metazoa</taxon>
        <taxon>Ecdysozoa</taxon>
        <taxon>Scalidophora</taxon>
        <taxon>Priapulida</taxon>
        <taxon>Priapulimorpha</taxon>
        <taxon>Priapulimorphida</taxon>
        <taxon>Priapulidae</taxon>
        <taxon>Priapulus</taxon>
    </lineage>
</organism>
<feature type="transmembrane region" description="Helical" evidence="11">
    <location>
        <begin position="641"/>
        <end position="660"/>
    </location>
</feature>
<comment type="similarity">
    <text evidence="9">Belongs to the G-protein coupled receptor 1 family.</text>
</comment>
<gene>
    <name evidence="14" type="primary">LOC106811280</name>
</gene>
<evidence type="ECO:0000256" key="7">
    <source>
        <dbReference type="ARBA" id="ARBA00023170"/>
    </source>
</evidence>
<evidence type="ECO:0000256" key="6">
    <source>
        <dbReference type="ARBA" id="ARBA00023136"/>
    </source>
</evidence>
<evidence type="ECO:0000256" key="8">
    <source>
        <dbReference type="ARBA" id="ARBA00023224"/>
    </source>
</evidence>
<name>A0ABM1EDR2_PRICU</name>
<feature type="domain" description="G-protein coupled receptors family 1 profile" evidence="12">
    <location>
        <begin position="82"/>
        <end position="657"/>
    </location>
</feature>
<dbReference type="Proteomes" id="UP000695022">
    <property type="component" value="Unplaced"/>
</dbReference>
<feature type="region of interest" description="Disordered" evidence="10">
    <location>
        <begin position="484"/>
        <end position="517"/>
    </location>
</feature>
<dbReference type="PRINTS" id="PR00243">
    <property type="entry name" value="MUSCARINICR"/>
</dbReference>
<evidence type="ECO:0000313" key="14">
    <source>
        <dbReference type="RefSeq" id="XP_014670333.1"/>
    </source>
</evidence>
<dbReference type="PROSITE" id="PS50262">
    <property type="entry name" value="G_PROTEIN_RECEP_F1_2"/>
    <property type="match status" value="1"/>
</dbReference>
<feature type="transmembrane region" description="Helical" evidence="11">
    <location>
        <begin position="600"/>
        <end position="621"/>
    </location>
</feature>